<comment type="caution">
    <text evidence="1">The sequence shown here is derived from an EMBL/GenBank/DDBJ whole genome shotgun (WGS) entry which is preliminary data.</text>
</comment>
<proteinExistence type="predicted"/>
<protein>
    <submittedName>
        <fullName evidence="1">Uncharacterized protein</fullName>
    </submittedName>
</protein>
<keyword evidence="2" id="KW-1185">Reference proteome</keyword>
<dbReference type="EMBL" id="JAPEIS010000006">
    <property type="protein sequence ID" value="KAJ8065384.1"/>
    <property type="molecule type" value="Genomic_DNA"/>
</dbReference>
<sequence>MTFFDNPARHPTSINAGKVRMHDTNLTMAEHRLRQNSLADKPVTHIRLNIMKRI</sequence>
<gene>
    <name evidence="1" type="ORF">OCU04_006073</name>
</gene>
<dbReference type="AlphaFoldDB" id="A0A9X0AM84"/>
<organism evidence="1 2">
    <name type="scientific">Sclerotinia nivalis</name>
    <dbReference type="NCBI Taxonomy" id="352851"/>
    <lineage>
        <taxon>Eukaryota</taxon>
        <taxon>Fungi</taxon>
        <taxon>Dikarya</taxon>
        <taxon>Ascomycota</taxon>
        <taxon>Pezizomycotina</taxon>
        <taxon>Leotiomycetes</taxon>
        <taxon>Helotiales</taxon>
        <taxon>Sclerotiniaceae</taxon>
        <taxon>Sclerotinia</taxon>
    </lineage>
</organism>
<reference evidence="1" key="1">
    <citation type="submission" date="2022-11" db="EMBL/GenBank/DDBJ databases">
        <title>Genome Resource of Sclerotinia nivalis Strain SnTB1, a Plant Pathogen Isolated from American Ginseng.</title>
        <authorList>
            <person name="Fan S."/>
        </authorList>
    </citation>
    <scope>NUCLEOTIDE SEQUENCE</scope>
    <source>
        <strain evidence="1">SnTB1</strain>
    </source>
</reference>
<accession>A0A9X0AM84</accession>
<name>A0A9X0AM84_9HELO</name>
<dbReference type="Proteomes" id="UP001152300">
    <property type="component" value="Unassembled WGS sequence"/>
</dbReference>
<evidence type="ECO:0000313" key="2">
    <source>
        <dbReference type="Proteomes" id="UP001152300"/>
    </source>
</evidence>
<evidence type="ECO:0000313" key="1">
    <source>
        <dbReference type="EMBL" id="KAJ8065384.1"/>
    </source>
</evidence>